<evidence type="ECO:0000313" key="1">
    <source>
        <dbReference type="EMBL" id="CAG8783667.1"/>
    </source>
</evidence>
<organism evidence="1 2">
    <name type="scientific">Gigaspora margarita</name>
    <dbReference type="NCBI Taxonomy" id="4874"/>
    <lineage>
        <taxon>Eukaryota</taxon>
        <taxon>Fungi</taxon>
        <taxon>Fungi incertae sedis</taxon>
        <taxon>Mucoromycota</taxon>
        <taxon>Glomeromycotina</taxon>
        <taxon>Glomeromycetes</taxon>
        <taxon>Diversisporales</taxon>
        <taxon>Gigasporaceae</taxon>
        <taxon>Gigaspora</taxon>
    </lineage>
</organism>
<gene>
    <name evidence="1" type="ORF">GMARGA_LOCUS20086</name>
</gene>
<protein>
    <submittedName>
        <fullName evidence="1">4956_t:CDS:1</fullName>
    </submittedName>
</protein>
<reference evidence="1 2" key="1">
    <citation type="submission" date="2021-06" db="EMBL/GenBank/DDBJ databases">
        <authorList>
            <person name="Kallberg Y."/>
            <person name="Tangrot J."/>
            <person name="Rosling A."/>
        </authorList>
    </citation>
    <scope>NUCLEOTIDE SEQUENCE [LARGE SCALE GENOMIC DNA]</scope>
    <source>
        <strain evidence="1 2">120-4 pot B 10/14</strain>
    </source>
</reference>
<sequence length="180" mass="20501">MSELKVSLFDNFECAAEANNWNGNCRLQIALGYLKEAMADWYRESSSHPREATLLANRTQFLDSTRSRKSGYVYYKIQKLFNCVNTNNCLPDEYIVRMFLSSLKGMSTALVVITIPKKLSKTVAMARRVKASNYYGQHNSKLVRQSKLKNKLGDIKKKINEMVLNYTALAYKLDKASSGC</sequence>
<accession>A0ABN7VLK7</accession>
<evidence type="ECO:0000313" key="2">
    <source>
        <dbReference type="Proteomes" id="UP000789901"/>
    </source>
</evidence>
<name>A0ABN7VLK7_GIGMA</name>
<keyword evidence="2" id="KW-1185">Reference proteome</keyword>
<dbReference type="Proteomes" id="UP000789901">
    <property type="component" value="Unassembled WGS sequence"/>
</dbReference>
<comment type="caution">
    <text evidence="1">The sequence shown here is derived from an EMBL/GenBank/DDBJ whole genome shotgun (WGS) entry which is preliminary data.</text>
</comment>
<proteinExistence type="predicted"/>
<dbReference type="EMBL" id="CAJVQB010017308">
    <property type="protein sequence ID" value="CAG8783667.1"/>
    <property type="molecule type" value="Genomic_DNA"/>
</dbReference>